<protein>
    <submittedName>
        <fullName evidence="1">Uncharacterized protein</fullName>
    </submittedName>
</protein>
<gene>
    <name evidence="1" type="ORF">PXEA_LOCUS33697</name>
</gene>
<evidence type="ECO:0000313" key="2">
    <source>
        <dbReference type="Proteomes" id="UP000784294"/>
    </source>
</evidence>
<dbReference type="EMBL" id="CAAALY010264222">
    <property type="protein sequence ID" value="VEL40257.1"/>
    <property type="molecule type" value="Genomic_DNA"/>
</dbReference>
<keyword evidence="2" id="KW-1185">Reference proteome</keyword>
<reference evidence="1" key="1">
    <citation type="submission" date="2018-11" db="EMBL/GenBank/DDBJ databases">
        <authorList>
            <consortium name="Pathogen Informatics"/>
        </authorList>
    </citation>
    <scope>NUCLEOTIDE SEQUENCE</scope>
</reference>
<sequence length="73" mass="7880">MCSLLAHPSPLQAWLIWTSSRPSRSGHSAGREASPSDRADQVYYRSVRVAAWAAAACSSLLVSPACPTRDCYV</sequence>
<comment type="caution">
    <text evidence="1">The sequence shown here is derived from an EMBL/GenBank/DDBJ whole genome shotgun (WGS) entry which is preliminary data.</text>
</comment>
<dbReference type="AlphaFoldDB" id="A0A448XMJ2"/>
<organism evidence="1 2">
    <name type="scientific">Protopolystoma xenopodis</name>
    <dbReference type="NCBI Taxonomy" id="117903"/>
    <lineage>
        <taxon>Eukaryota</taxon>
        <taxon>Metazoa</taxon>
        <taxon>Spiralia</taxon>
        <taxon>Lophotrochozoa</taxon>
        <taxon>Platyhelminthes</taxon>
        <taxon>Monogenea</taxon>
        <taxon>Polyopisthocotylea</taxon>
        <taxon>Polystomatidea</taxon>
        <taxon>Polystomatidae</taxon>
        <taxon>Protopolystoma</taxon>
    </lineage>
</organism>
<name>A0A448XMJ2_9PLAT</name>
<evidence type="ECO:0000313" key="1">
    <source>
        <dbReference type="EMBL" id="VEL40257.1"/>
    </source>
</evidence>
<proteinExistence type="predicted"/>
<accession>A0A448XMJ2</accession>
<dbReference type="Proteomes" id="UP000784294">
    <property type="component" value="Unassembled WGS sequence"/>
</dbReference>